<protein>
    <submittedName>
        <fullName evidence="1">Uncharacterized protein</fullName>
    </submittedName>
</protein>
<name>A0A8H7E8D7_9EURO</name>
<sequence>MASSLKRPEGLSQLIKAPRQVIVTVGDYCYCARHVASSSSKQAQASNQASDMIALDWHVPQVARHHIIFRMSISLRSIPEMARVIMSSLAAFTS</sequence>
<reference evidence="1" key="1">
    <citation type="submission" date="2020-02" db="EMBL/GenBank/DDBJ databases">
        <authorList>
            <person name="Palmer J.M."/>
        </authorList>
    </citation>
    <scope>NUCLEOTIDE SEQUENCE</scope>
    <source>
        <strain evidence="1">EPUS1.4</strain>
        <tissue evidence="1">Thallus</tissue>
    </source>
</reference>
<evidence type="ECO:0000313" key="2">
    <source>
        <dbReference type="Proteomes" id="UP000606974"/>
    </source>
</evidence>
<proteinExistence type="predicted"/>
<dbReference type="EMBL" id="JAACFV010000014">
    <property type="protein sequence ID" value="KAF7512230.1"/>
    <property type="molecule type" value="Genomic_DNA"/>
</dbReference>
<keyword evidence="2" id="KW-1185">Reference proteome</keyword>
<gene>
    <name evidence="1" type="ORF">GJ744_002392</name>
</gene>
<accession>A0A8H7E8D7</accession>
<organism evidence="1 2">
    <name type="scientific">Endocarpon pusillum</name>
    <dbReference type="NCBI Taxonomy" id="364733"/>
    <lineage>
        <taxon>Eukaryota</taxon>
        <taxon>Fungi</taxon>
        <taxon>Dikarya</taxon>
        <taxon>Ascomycota</taxon>
        <taxon>Pezizomycotina</taxon>
        <taxon>Eurotiomycetes</taxon>
        <taxon>Chaetothyriomycetidae</taxon>
        <taxon>Verrucariales</taxon>
        <taxon>Verrucariaceae</taxon>
        <taxon>Endocarpon</taxon>
    </lineage>
</organism>
<comment type="caution">
    <text evidence="1">The sequence shown here is derived from an EMBL/GenBank/DDBJ whole genome shotgun (WGS) entry which is preliminary data.</text>
</comment>
<dbReference type="Proteomes" id="UP000606974">
    <property type="component" value="Unassembled WGS sequence"/>
</dbReference>
<dbReference type="AlphaFoldDB" id="A0A8H7E8D7"/>
<evidence type="ECO:0000313" key="1">
    <source>
        <dbReference type="EMBL" id="KAF7512230.1"/>
    </source>
</evidence>